<organism evidence="2 3">
    <name type="scientific">Aureimonas flava</name>
    <dbReference type="NCBI Taxonomy" id="2320271"/>
    <lineage>
        <taxon>Bacteria</taxon>
        <taxon>Pseudomonadati</taxon>
        <taxon>Pseudomonadota</taxon>
        <taxon>Alphaproteobacteria</taxon>
        <taxon>Hyphomicrobiales</taxon>
        <taxon>Aurantimonadaceae</taxon>
        <taxon>Aureimonas</taxon>
    </lineage>
</organism>
<reference evidence="3" key="1">
    <citation type="submission" date="2018-09" db="EMBL/GenBank/DDBJ databases">
        <authorList>
            <person name="Tuo L."/>
        </authorList>
    </citation>
    <scope>NUCLEOTIDE SEQUENCE [LARGE SCALE GENOMIC DNA]</scope>
    <source>
        <strain evidence="3">M2BS4Y-1</strain>
    </source>
</reference>
<dbReference type="InterPro" id="IPR050464">
    <property type="entry name" value="Zeta_carotene_desat/Oxidored"/>
</dbReference>
<sequence length="466" mass="50435">MTKPIAVLGAGLAGLTAAAELKRRGLPAVVFEAGRSVGGMAASFKDAEGFSYDYGAHFISNRLARALGAEGICRTVRHYGEAVHLGGRSRSHPFGLMAEPRFLAGALRSRIAPRARGPAANAEDWMRRSYGDAMAEEVAMPLVEAWSGAPARDLSSSIGEKFAHGVLKSLYLSAAAKVTRRAVCNGYTRTMPEGAGVYHVYPEGGLARLLEPTLRSLDGALRLESPVERILVDRGRVVAVRSAGAEIPVSAVVSTAPVHVLPRLVEGSDALKPMAAFRYRPMIFVNLRFSGRAILPDTMVWVPDRSQLSFRLTEAPISMPWLAPEGKTLVTFDIGCEVGDERWTMGDEELAKRCLDQLCALYGEELRGRYLGAGGTIRTPISYPVYLNAYETERKRFALSTGVEGLYSVGRNGEFAHILMEDVFWRTIRRMQDVERYVAGPGAPGAVVDGSMSAFRLDGASLSQPA</sequence>
<dbReference type="Proteomes" id="UP000265750">
    <property type="component" value="Unassembled WGS sequence"/>
</dbReference>
<evidence type="ECO:0000313" key="2">
    <source>
        <dbReference type="EMBL" id="RIY00809.1"/>
    </source>
</evidence>
<dbReference type="RefSeq" id="WP_119540011.1">
    <property type="nucleotide sequence ID" value="NZ_QYRN01000005.1"/>
</dbReference>
<dbReference type="PANTHER" id="PTHR42923">
    <property type="entry name" value="PROTOPORPHYRINOGEN OXIDASE"/>
    <property type="match status" value="1"/>
</dbReference>
<dbReference type="OrthoDB" id="9790035at2"/>
<dbReference type="InterPro" id="IPR036188">
    <property type="entry name" value="FAD/NAD-bd_sf"/>
</dbReference>
<comment type="caution">
    <text evidence="2">The sequence shown here is derived from an EMBL/GenBank/DDBJ whole genome shotgun (WGS) entry which is preliminary data.</text>
</comment>
<dbReference type="Pfam" id="PF01593">
    <property type="entry name" value="Amino_oxidase"/>
    <property type="match status" value="1"/>
</dbReference>
<evidence type="ECO:0000313" key="3">
    <source>
        <dbReference type="Proteomes" id="UP000265750"/>
    </source>
</evidence>
<accession>A0A3A1WKM4</accession>
<protein>
    <submittedName>
        <fullName evidence="2">FAD-dependent oxidoreductase</fullName>
    </submittedName>
</protein>
<feature type="domain" description="Amine oxidase" evidence="1">
    <location>
        <begin position="12"/>
        <end position="381"/>
    </location>
</feature>
<dbReference type="GO" id="GO:0016491">
    <property type="term" value="F:oxidoreductase activity"/>
    <property type="evidence" value="ECO:0007669"/>
    <property type="project" value="InterPro"/>
</dbReference>
<dbReference type="Gene3D" id="3.50.50.60">
    <property type="entry name" value="FAD/NAD(P)-binding domain"/>
    <property type="match status" value="1"/>
</dbReference>
<gene>
    <name evidence="2" type="ORF">D3218_10390</name>
</gene>
<dbReference type="AlphaFoldDB" id="A0A3A1WKM4"/>
<keyword evidence="3" id="KW-1185">Reference proteome</keyword>
<dbReference type="SUPFAM" id="SSF51905">
    <property type="entry name" value="FAD/NAD(P)-binding domain"/>
    <property type="match status" value="1"/>
</dbReference>
<dbReference type="EMBL" id="QYRN01000005">
    <property type="protein sequence ID" value="RIY00809.1"/>
    <property type="molecule type" value="Genomic_DNA"/>
</dbReference>
<proteinExistence type="predicted"/>
<evidence type="ECO:0000259" key="1">
    <source>
        <dbReference type="Pfam" id="PF01593"/>
    </source>
</evidence>
<name>A0A3A1WKM4_9HYPH</name>
<dbReference type="InterPro" id="IPR002937">
    <property type="entry name" value="Amino_oxidase"/>
</dbReference>